<dbReference type="Gene3D" id="1.10.10.1460">
    <property type="match status" value="1"/>
</dbReference>
<evidence type="ECO:0000256" key="1">
    <source>
        <dbReference type="SAM" id="MobiDB-lite"/>
    </source>
</evidence>
<dbReference type="RefSeq" id="XP_005536446.1">
    <property type="nucleotide sequence ID" value="XM_005536389.1"/>
</dbReference>
<dbReference type="HOGENOM" id="CLU_317939_0_0_1"/>
<feature type="region of interest" description="Disordered" evidence="1">
    <location>
        <begin position="445"/>
        <end position="503"/>
    </location>
</feature>
<feature type="compositionally biased region" description="Polar residues" evidence="1">
    <location>
        <begin position="619"/>
        <end position="629"/>
    </location>
</feature>
<dbReference type="Pfam" id="PF07460">
    <property type="entry name" value="NUMOD3"/>
    <property type="match status" value="1"/>
</dbReference>
<proteinExistence type="predicted"/>
<accession>M1V5C1</accession>
<evidence type="ECO:0000313" key="3">
    <source>
        <dbReference type="EMBL" id="BAM80410.1"/>
    </source>
</evidence>
<dbReference type="Proteomes" id="UP000007014">
    <property type="component" value="Chromosome 11"/>
</dbReference>
<dbReference type="OMA" id="RCVERWI"/>
<feature type="compositionally biased region" description="Polar residues" evidence="1">
    <location>
        <begin position="248"/>
        <end position="259"/>
    </location>
</feature>
<gene>
    <name evidence="3" type="ORF">CYME_CMK009C</name>
</gene>
<name>M1V5C1_CYAM1</name>
<reference evidence="3 4" key="1">
    <citation type="journal article" date="2004" name="Nature">
        <title>Genome sequence of the ultrasmall unicellular red alga Cyanidioschyzon merolae 10D.</title>
        <authorList>
            <person name="Matsuzaki M."/>
            <person name="Misumi O."/>
            <person name="Shin-i T."/>
            <person name="Maruyama S."/>
            <person name="Takahara M."/>
            <person name="Miyagishima S."/>
            <person name="Mori T."/>
            <person name="Nishida K."/>
            <person name="Yagisawa F."/>
            <person name="Nishida K."/>
            <person name="Yoshida Y."/>
            <person name="Nishimura Y."/>
            <person name="Nakao S."/>
            <person name="Kobayashi T."/>
            <person name="Momoyama Y."/>
            <person name="Higashiyama T."/>
            <person name="Minoda A."/>
            <person name="Sano M."/>
            <person name="Nomoto H."/>
            <person name="Oishi K."/>
            <person name="Hayashi H."/>
            <person name="Ohta F."/>
            <person name="Nishizaka S."/>
            <person name="Haga S."/>
            <person name="Miura S."/>
            <person name="Morishita T."/>
            <person name="Kabeya Y."/>
            <person name="Terasawa K."/>
            <person name="Suzuki Y."/>
            <person name="Ishii Y."/>
            <person name="Asakawa S."/>
            <person name="Takano H."/>
            <person name="Ohta N."/>
            <person name="Kuroiwa H."/>
            <person name="Tanaka K."/>
            <person name="Shimizu N."/>
            <person name="Sugano S."/>
            <person name="Sato N."/>
            <person name="Nozaki H."/>
            <person name="Ogasawara N."/>
            <person name="Kohara Y."/>
            <person name="Kuroiwa T."/>
        </authorList>
    </citation>
    <scope>NUCLEOTIDE SEQUENCE [LARGE SCALE GENOMIC DNA]</scope>
    <source>
        <strain evidence="3 4">10D</strain>
    </source>
</reference>
<dbReference type="KEGG" id="cme:CYME_CMK009C"/>
<feature type="compositionally biased region" description="Polar residues" evidence="1">
    <location>
        <begin position="579"/>
        <end position="591"/>
    </location>
</feature>
<feature type="region of interest" description="Disordered" evidence="1">
    <location>
        <begin position="142"/>
        <end position="208"/>
    </location>
</feature>
<feature type="region of interest" description="Disordered" evidence="1">
    <location>
        <begin position="78"/>
        <end position="130"/>
    </location>
</feature>
<keyword evidence="4" id="KW-1185">Reference proteome</keyword>
<feature type="compositionally biased region" description="Basic and acidic residues" evidence="1">
    <location>
        <begin position="186"/>
        <end position="198"/>
    </location>
</feature>
<protein>
    <recommendedName>
        <fullName evidence="2">Nuclease associated modular domain-containing protein</fullName>
    </recommendedName>
</protein>
<feature type="domain" description="Nuclease associated modular" evidence="2">
    <location>
        <begin position="168"/>
        <end position="184"/>
    </location>
</feature>
<dbReference type="Gramene" id="CMK009CT">
    <property type="protein sequence ID" value="CMK009CT"/>
    <property type="gene ID" value="CMK009C"/>
</dbReference>
<reference evidence="3 4" key="2">
    <citation type="journal article" date="2007" name="BMC Biol.">
        <title>A 100%-complete sequence reveals unusually simple genomic features in the hot-spring red alga Cyanidioschyzon merolae.</title>
        <authorList>
            <person name="Nozaki H."/>
            <person name="Takano H."/>
            <person name="Misumi O."/>
            <person name="Terasawa K."/>
            <person name="Matsuzaki M."/>
            <person name="Maruyama S."/>
            <person name="Nishida K."/>
            <person name="Yagisawa F."/>
            <person name="Yoshida Y."/>
            <person name="Fujiwara T."/>
            <person name="Takio S."/>
            <person name="Tamura K."/>
            <person name="Chung S.J."/>
            <person name="Nakamura S."/>
            <person name="Kuroiwa H."/>
            <person name="Tanaka K."/>
            <person name="Sato N."/>
            <person name="Kuroiwa T."/>
        </authorList>
    </citation>
    <scope>NUCLEOTIDE SEQUENCE [LARGE SCALE GENOMIC DNA]</scope>
    <source>
        <strain evidence="3 4">10D</strain>
    </source>
</reference>
<dbReference type="SMART" id="SM00496">
    <property type="entry name" value="IENR2"/>
    <property type="match status" value="3"/>
</dbReference>
<dbReference type="InterPro" id="IPR003611">
    <property type="entry name" value="NUMOD3"/>
</dbReference>
<feature type="region of interest" description="Disordered" evidence="1">
    <location>
        <begin position="402"/>
        <end position="427"/>
    </location>
</feature>
<evidence type="ECO:0000259" key="2">
    <source>
        <dbReference type="SMART" id="SM00496"/>
    </source>
</evidence>
<evidence type="ECO:0000313" key="4">
    <source>
        <dbReference type="Proteomes" id="UP000007014"/>
    </source>
</evidence>
<dbReference type="AlphaFoldDB" id="M1V5C1"/>
<sequence>MGFICVSLFQGFSIGAERVGSYSGFYRRRHPGWRFRPRQPGTLPVLPLPPDRLTPRWDAPAIRVSNGSSVTRSIPRMSARTGSRGFEEQQGGDASVSAASEVVGGTPGTSTEGAATGTLGSGRPWNKGVAHSPEVRARIGAARRGKAPWNKGKALSEEHRRKIGAAHEGRPLSSEHRQRIAKGMRRRPDDVLTGKKGGDTPAGAASTEAHELDEFGRLQKLLLSAELETGIVPNTESASTGRHAMQDASETQENVLSQSDDVEENRIESMEPAGRASPEDEVEASSLDSVALDVQRFTRLRAELRAWSQLFARFHGGRRPSLADVRRTGSLEIINKFEMYLKLRERLRNLADEVLGDTLMIPGVSRKVLAAPGGSEDVSKDYRSTEVIDTWMRYLRMQREIERSGESTTQTPSVGVPKTRRRTRRSPVEVMKENARKPISVWPNQVKVDSGKDGAPDHSVPGEPNETSWTRAVSKEMTHADESVLSPSRSLVSDVAPKADPDSGGIIAGAPPISFPRIPATAESSAAEGATLLPTKTLNKANALQKQYNRGSSTRKSSRTRRSASKDSKTADPALDSGTLPNTMQNDSNETLYREASAATRTTCEHNENPAPNGADTGHASSTGPTFFNSTESTTDDRSRSRESSTNAPLATHDLYHSASSTLGNESNATAPSTIMSVTPSAAAVHEMATECASCATETAQHAGASMPNPGAASATSNEGVFLDEDQRNEQGQKPVPVVPPQDPASSHALETRKTLDPGRTDNDSAEPRPGVVNAVQPELGLSEEFVFPSVIEHELEPLDYSLLGRIRLLGVNDVREILSLRKTLRRWIEQFKLKYGRRPTVQDADLYLSADDHVELRKVQCRKYVQLRDTLELKSRKIYDDSFVELLEQHHARIERLVERLAREPAQLTPPEATP</sequence>
<dbReference type="GeneID" id="16994360"/>
<feature type="domain" description="Nuclease associated modular" evidence="2">
    <location>
        <begin position="127"/>
        <end position="143"/>
    </location>
</feature>
<feature type="compositionally biased region" description="Basic and acidic residues" evidence="1">
    <location>
        <begin position="750"/>
        <end position="767"/>
    </location>
</feature>
<feature type="compositionally biased region" description="Basic and acidic residues" evidence="1">
    <location>
        <begin position="154"/>
        <end position="178"/>
    </location>
</feature>
<feature type="region of interest" description="Disordered" evidence="1">
    <location>
        <begin position="729"/>
        <end position="772"/>
    </location>
</feature>
<dbReference type="GO" id="GO:0003677">
    <property type="term" value="F:DNA binding"/>
    <property type="evidence" value="ECO:0007669"/>
    <property type="project" value="InterPro"/>
</dbReference>
<organism evidence="3 4">
    <name type="scientific">Cyanidioschyzon merolae (strain NIES-3377 / 10D)</name>
    <name type="common">Unicellular red alga</name>
    <dbReference type="NCBI Taxonomy" id="280699"/>
    <lineage>
        <taxon>Eukaryota</taxon>
        <taxon>Rhodophyta</taxon>
        <taxon>Bangiophyceae</taxon>
        <taxon>Cyanidiales</taxon>
        <taxon>Cyanidiaceae</taxon>
        <taxon>Cyanidioschyzon</taxon>
    </lineage>
</organism>
<dbReference type="EMBL" id="AP006493">
    <property type="protein sequence ID" value="BAM80410.1"/>
    <property type="molecule type" value="Genomic_DNA"/>
</dbReference>
<feature type="region of interest" description="Disordered" evidence="1">
    <location>
        <begin position="545"/>
        <end position="652"/>
    </location>
</feature>
<feature type="domain" description="Nuclease associated modular" evidence="2">
    <location>
        <begin position="151"/>
        <end position="167"/>
    </location>
</feature>
<dbReference type="OrthoDB" id="4535at2759"/>
<feature type="compositionally biased region" description="Basic and acidic residues" evidence="1">
    <location>
        <begin position="473"/>
        <end position="482"/>
    </location>
</feature>
<feature type="region of interest" description="Disordered" evidence="1">
    <location>
        <begin position="232"/>
        <end position="285"/>
    </location>
</feature>